<gene>
    <name evidence="1" type="ORF">Patl1_22369</name>
</gene>
<keyword evidence="2" id="KW-1185">Reference proteome</keyword>
<sequence>MLDSHLILHRPPVGTQNPASIQREQNFISLAQFNEAFSLYIPVLLAFLKLNPLPQSEIHSANLYSFLFIVATLIYYLSFTAYTKLNIPHPTYSQLFGVIAFISGSLASTLLVSRLVSRLTQCIILILWALLSIVVVFHQHLPLNDKETYEMLAEKMKNIKIPERINNFWNKNKSGLPRDG</sequence>
<dbReference type="EMBL" id="CM047909">
    <property type="protein sequence ID" value="KAJ0079534.1"/>
    <property type="molecule type" value="Genomic_DNA"/>
</dbReference>
<proteinExistence type="predicted"/>
<evidence type="ECO:0000313" key="2">
    <source>
        <dbReference type="Proteomes" id="UP001164250"/>
    </source>
</evidence>
<accession>A0ACC0ZWC9</accession>
<reference evidence="2" key="1">
    <citation type="journal article" date="2023" name="G3 (Bethesda)">
        <title>Genome assembly and association tests identify interacting loci associated with vigor, precocity, and sex in interspecific pistachio rootstocks.</title>
        <authorList>
            <person name="Palmer W."/>
            <person name="Jacygrad E."/>
            <person name="Sagayaradj S."/>
            <person name="Cavanaugh K."/>
            <person name="Han R."/>
            <person name="Bertier L."/>
            <person name="Beede B."/>
            <person name="Kafkas S."/>
            <person name="Golino D."/>
            <person name="Preece J."/>
            <person name="Michelmore R."/>
        </authorList>
    </citation>
    <scope>NUCLEOTIDE SEQUENCE [LARGE SCALE GENOMIC DNA]</scope>
</reference>
<protein>
    <submittedName>
        <fullName evidence="1">Uncharacterized protein</fullName>
    </submittedName>
</protein>
<organism evidence="1 2">
    <name type="scientific">Pistacia atlantica</name>
    <dbReference type="NCBI Taxonomy" id="434234"/>
    <lineage>
        <taxon>Eukaryota</taxon>
        <taxon>Viridiplantae</taxon>
        <taxon>Streptophyta</taxon>
        <taxon>Embryophyta</taxon>
        <taxon>Tracheophyta</taxon>
        <taxon>Spermatophyta</taxon>
        <taxon>Magnoliopsida</taxon>
        <taxon>eudicotyledons</taxon>
        <taxon>Gunneridae</taxon>
        <taxon>Pentapetalae</taxon>
        <taxon>rosids</taxon>
        <taxon>malvids</taxon>
        <taxon>Sapindales</taxon>
        <taxon>Anacardiaceae</taxon>
        <taxon>Pistacia</taxon>
    </lineage>
</organism>
<evidence type="ECO:0000313" key="1">
    <source>
        <dbReference type="EMBL" id="KAJ0079534.1"/>
    </source>
</evidence>
<comment type="caution">
    <text evidence="1">The sequence shown here is derived from an EMBL/GenBank/DDBJ whole genome shotgun (WGS) entry which is preliminary data.</text>
</comment>
<name>A0ACC0ZWC9_9ROSI</name>
<dbReference type="Proteomes" id="UP001164250">
    <property type="component" value="Chromosome 13"/>
</dbReference>